<name>A0ABW2NBP2_9BACL</name>
<dbReference type="RefSeq" id="WP_157293609.1">
    <property type="nucleotide sequence ID" value="NZ_JBHTCT010000005.1"/>
</dbReference>
<accession>A0ABW2NBP2</accession>
<comment type="caution">
    <text evidence="2">The sequence shown here is derived from an EMBL/GenBank/DDBJ whole genome shotgun (WGS) entry which is preliminary data.</text>
</comment>
<keyword evidence="3" id="KW-1185">Reference proteome</keyword>
<feature type="coiled-coil region" evidence="1">
    <location>
        <begin position="1"/>
        <end position="28"/>
    </location>
</feature>
<dbReference type="Proteomes" id="UP001596483">
    <property type="component" value="Unassembled WGS sequence"/>
</dbReference>
<reference evidence="3" key="1">
    <citation type="journal article" date="2019" name="Int. J. Syst. Evol. Microbiol.">
        <title>The Global Catalogue of Microorganisms (GCM) 10K type strain sequencing project: providing services to taxonomists for standard genome sequencing and annotation.</title>
        <authorList>
            <consortium name="The Broad Institute Genomics Platform"/>
            <consortium name="The Broad Institute Genome Sequencing Center for Infectious Disease"/>
            <person name="Wu L."/>
            <person name="Ma J."/>
        </authorList>
    </citation>
    <scope>NUCLEOTIDE SEQUENCE [LARGE SCALE GENOMIC DNA]</scope>
    <source>
        <strain evidence="3">JCM 4738</strain>
    </source>
</reference>
<organism evidence="2 3">
    <name type="scientific">Bhargavaea changchunensis</name>
    <dbReference type="NCBI Taxonomy" id="2134037"/>
    <lineage>
        <taxon>Bacteria</taxon>
        <taxon>Bacillati</taxon>
        <taxon>Bacillota</taxon>
        <taxon>Bacilli</taxon>
        <taxon>Bacillales</taxon>
        <taxon>Caryophanaceae</taxon>
        <taxon>Bhargavaea</taxon>
    </lineage>
</organism>
<dbReference type="InterPro" id="IPR046318">
    <property type="entry name" value="DUF5344"/>
</dbReference>
<evidence type="ECO:0000256" key="1">
    <source>
        <dbReference type="SAM" id="Coils"/>
    </source>
</evidence>
<keyword evidence="1" id="KW-0175">Coiled coil</keyword>
<sequence length="97" mass="10595">MTELKVAFEEVRAKLEALDAKASSLETTAPGQITGNTLDTADSLNELMTYMEQMLTRYRELLQKNVLSSEESINFLADVDQQLATAISGTGNGPKPE</sequence>
<dbReference type="Pfam" id="PF17279">
    <property type="entry name" value="DUF5344"/>
    <property type="match status" value="1"/>
</dbReference>
<evidence type="ECO:0000313" key="3">
    <source>
        <dbReference type="Proteomes" id="UP001596483"/>
    </source>
</evidence>
<gene>
    <name evidence="2" type="ORF">ACFQQH_01655</name>
</gene>
<proteinExistence type="predicted"/>
<evidence type="ECO:0000313" key="2">
    <source>
        <dbReference type="EMBL" id="MFC7363864.1"/>
    </source>
</evidence>
<dbReference type="EMBL" id="JBHTCT010000005">
    <property type="protein sequence ID" value="MFC7363864.1"/>
    <property type="molecule type" value="Genomic_DNA"/>
</dbReference>
<protein>
    <submittedName>
        <fullName evidence="2">YwqI/YxiC family protein</fullName>
    </submittedName>
</protein>